<sequence>MVRSMLLEPNRTGNDRGSADNIYVLEHMQHETRTKVGSQTVTQRHCYTCISASCYTHSHHNNLSIHHKLAWLKHYPDKTKLFEETKLIIDSTELFYSGDKRVFMPHVYKCTSPSPNDQNRRRAEVGN</sequence>
<accession>A0A2P2JF83</accession>
<dbReference type="AlphaFoldDB" id="A0A2P2JF83"/>
<protein>
    <submittedName>
        <fullName evidence="1">Uncharacterized protein</fullName>
    </submittedName>
</protein>
<name>A0A2P2JF83_RHIMU</name>
<evidence type="ECO:0000313" key="1">
    <source>
        <dbReference type="EMBL" id="MBW92137.1"/>
    </source>
</evidence>
<reference evidence="1" key="1">
    <citation type="submission" date="2018-02" db="EMBL/GenBank/DDBJ databases">
        <title>Rhizophora mucronata_Transcriptome.</title>
        <authorList>
            <person name="Meera S.P."/>
            <person name="Sreeshan A."/>
            <person name="Augustine A."/>
        </authorList>
    </citation>
    <scope>NUCLEOTIDE SEQUENCE</scope>
    <source>
        <tissue evidence="1">Leaf</tissue>
    </source>
</reference>
<dbReference type="EMBL" id="GGEC01011654">
    <property type="protein sequence ID" value="MBW92137.1"/>
    <property type="molecule type" value="Transcribed_RNA"/>
</dbReference>
<proteinExistence type="predicted"/>
<organism evidence="1">
    <name type="scientific">Rhizophora mucronata</name>
    <name type="common">Asiatic mangrove</name>
    <dbReference type="NCBI Taxonomy" id="61149"/>
    <lineage>
        <taxon>Eukaryota</taxon>
        <taxon>Viridiplantae</taxon>
        <taxon>Streptophyta</taxon>
        <taxon>Embryophyta</taxon>
        <taxon>Tracheophyta</taxon>
        <taxon>Spermatophyta</taxon>
        <taxon>Magnoliopsida</taxon>
        <taxon>eudicotyledons</taxon>
        <taxon>Gunneridae</taxon>
        <taxon>Pentapetalae</taxon>
        <taxon>rosids</taxon>
        <taxon>fabids</taxon>
        <taxon>Malpighiales</taxon>
        <taxon>Rhizophoraceae</taxon>
        <taxon>Rhizophora</taxon>
    </lineage>
</organism>